<dbReference type="Pfam" id="PF00931">
    <property type="entry name" value="NB-ARC"/>
    <property type="match status" value="1"/>
</dbReference>
<feature type="transmembrane region" description="Helical" evidence="5">
    <location>
        <begin position="1182"/>
        <end position="1204"/>
    </location>
</feature>
<evidence type="ECO:0000313" key="7">
    <source>
        <dbReference type="EMBL" id="RDY10898.1"/>
    </source>
</evidence>
<dbReference type="GO" id="GO:0043531">
    <property type="term" value="F:ADP binding"/>
    <property type="evidence" value="ECO:0007669"/>
    <property type="project" value="InterPro"/>
</dbReference>
<keyword evidence="5" id="KW-0472">Membrane</keyword>
<keyword evidence="3" id="KW-0611">Plant defense</keyword>
<comment type="caution">
    <text evidence="7">The sequence shown here is derived from an EMBL/GenBank/DDBJ whole genome shotgun (WGS) entry which is preliminary data.</text>
</comment>
<dbReference type="FunFam" id="3.40.50.10140:FF:000007">
    <property type="entry name" value="Disease resistance protein (TIR-NBS-LRR class)"/>
    <property type="match status" value="1"/>
</dbReference>
<accession>A0A371I784</accession>
<dbReference type="PANTHER" id="PTHR11017">
    <property type="entry name" value="LEUCINE-RICH REPEAT-CONTAINING PROTEIN"/>
    <property type="match status" value="1"/>
</dbReference>
<sequence>MKLGCDLYQPRASIFGNKTMISLLGSLPSKILAREFFCRKTCNIEIAMGQNGKTLGLSDGSRLNLKELHLTHSKKLKELPDLLKATNLLSIGFHVPYHTRKRFPSTQPRCLNLSSCNNLTRFSQISDHMKEFRLEYMDKGQNTFPHPLSIFPSEEKPMSETKPPQIKYDVFVSFRGEDVRRGFVSHLTETFQQKKINAFVDDKNVKKGEGIWASLVGAIEGSSISLIIFSPDYASSHWCLEELVKILECKEKYRRSVIPVFYYVEPTNVRHQLGSYKDAFDKHESKHKSKVQLWRRALNKSAHLSGIESSKFQDDVELVKEIVNLVLKRLVKPPIISKRLVGIEKKFTTIESLIRKEPKYTRLIGIWGMGGMGKTTLAEVVFHKLQSEYEGSYFLANEGDQSKKHELISLKEIIFSKLLGYDVKIDTPNSFPEDIVRRIGCMKVFIVLDDVNDSEHLEKLLGSLDNFGSGSRIIVTTRDKQVLRANKADEIYHLKEFSYNKALELFNMNAFNQSDHQREYNELSKRVVDYAQGIPLVVKVLAALLHGKNKEDWESMLDKLKRRPPTKVYEVMKLSYDGLDRKGQQIFLDLACFFLRTRVPVKMGNLKSLLKDNGSDNSVAFELGRLKDKALITFSEDNIVCMHDSLQEMAWEIVRQESIEDPGSRSRLWHPDDICEALKNDKVSEAIRSIRIQLPTIKKQKLMPNIFAKMSRLKFLEISGNNYYDCYDQLLAADTLQFLATELRYLYWENFPLKSLPESFSAEKLVILNLGGGKMEKLWDGVKNLVNLKRVDLSWSKMLKELPDLSQATNLEVLILEGCSTLPNVHPSIFSLTKLEKLDLGNCRSLSMLASDSHLCSLSYLKLDGCENLREFSLISENMRELRLGYTKVKVLSSSFGLQCKLELLQLRESGIQRLPSSINNLKQLIHLDVSFCRELQTIPKLPLLLEILDAQHCTSLQTLPKLPKFLKTLNVKDCKSLQSLPELSPSLETLDVQLCTSLQTLPKLPQFLKTLDVNLCLSLHSLPKLPPFLENLNVRQCMSLQILPELPPSLKILQARFCSSLYTLPELPTSLETLIATKCKSLKSVLLFPSTAVEQLKENRKRVLFWSCLNLDEHSLAAIGLNAQINVMKFANQHLSTQNHDHVENYNDYDYGYNYHFHQALYLYPGSSVAEWLEYKTTKDYIIIDLSSAPPSTFLGFIFCFVLRKYRITQMIKRIEVNITVSDGEGEGKEDSVNMCIDDMSDTIETSDHVCVMYDQRCCGFLNSRTKNKTRIKIQVTMRGANFHGTYDALPQEILKGFGVSPISTLAYNSFIQQMELHDSMCHFH</sequence>
<dbReference type="Proteomes" id="UP000257109">
    <property type="component" value="Unassembled WGS sequence"/>
</dbReference>
<dbReference type="InterPro" id="IPR058546">
    <property type="entry name" value="RPS4B/Roq1-like_LRR"/>
</dbReference>
<dbReference type="SUPFAM" id="SSF52540">
    <property type="entry name" value="P-loop containing nucleoside triphosphate hydrolases"/>
    <property type="match status" value="1"/>
</dbReference>
<dbReference type="Gene3D" id="3.40.50.10140">
    <property type="entry name" value="Toll/interleukin-1 receptor homology (TIR) domain"/>
    <property type="match status" value="1"/>
</dbReference>
<dbReference type="SUPFAM" id="SSF52200">
    <property type="entry name" value="Toll/Interleukin receptor TIR domain"/>
    <property type="match status" value="1"/>
</dbReference>
<dbReference type="SUPFAM" id="SSF52058">
    <property type="entry name" value="L domain-like"/>
    <property type="match status" value="1"/>
</dbReference>
<feature type="domain" description="TIR" evidence="6">
    <location>
        <begin position="166"/>
        <end position="330"/>
    </location>
</feature>
<keyword evidence="4" id="KW-0520">NAD</keyword>
<dbReference type="Gene3D" id="1.10.8.430">
    <property type="entry name" value="Helical domain of apoptotic protease-activating factors"/>
    <property type="match status" value="1"/>
</dbReference>
<evidence type="ECO:0000256" key="2">
    <source>
        <dbReference type="ARBA" id="ARBA00022737"/>
    </source>
</evidence>
<dbReference type="PRINTS" id="PR00364">
    <property type="entry name" value="DISEASERSIST"/>
</dbReference>
<evidence type="ECO:0000256" key="4">
    <source>
        <dbReference type="ARBA" id="ARBA00023027"/>
    </source>
</evidence>
<keyword evidence="8" id="KW-1185">Reference proteome</keyword>
<keyword evidence="5" id="KW-0812">Transmembrane</keyword>
<dbReference type="GO" id="GO:0007165">
    <property type="term" value="P:signal transduction"/>
    <property type="evidence" value="ECO:0007669"/>
    <property type="project" value="InterPro"/>
</dbReference>
<dbReference type="GO" id="GO:0006952">
    <property type="term" value="P:defense response"/>
    <property type="evidence" value="ECO:0007669"/>
    <property type="project" value="UniProtKB-KW"/>
</dbReference>
<dbReference type="InterPro" id="IPR035897">
    <property type="entry name" value="Toll_tir_struct_dom_sf"/>
</dbReference>
<dbReference type="Gene3D" id="3.40.50.300">
    <property type="entry name" value="P-loop containing nucleotide triphosphate hydrolases"/>
    <property type="match status" value="1"/>
</dbReference>
<evidence type="ECO:0000256" key="3">
    <source>
        <dbReference type="ARBA" id="ARBA00022821"/>
    </source>
</evidence>
<dbReference type="SMART" id="SM00255">
    <property type="entry name" value="TIR"/>
    <property type="match status" value="1"/>
</dbReference>
<dbReference type="Gene3D" id="3.80.10.10">
    <property type="entry name" value="Ribonuclease Inhibitor"/>
    <property type="match status" value="2"/>
</dbReference>
<dbReference type="SUPFAM" id="SSF46785">
    <property type="entry name" value="Winged helix' DNA-binding domain"/>
    <property type="match status" value="1"/>
</dbReference>
<dbReference type="InterPro" id="IPR058192">
    <property type="entry name" value="WHD_ROQ1-like"/>
</dbReference>
<protein>
    <submittedName>
        <fullName evidence="7">TMV resistance protein N</fullName>
    </submittedName>
</protein>
<dbReference type="EMBL" id="QJKJ01000751">
    <property type="protein sequence ID" value="RDY10898.1"/>
    <property type="molecule type" value="Genomic_DNA"/>
</dbReference>
<dbReference type="InterPro" id="IPR002182">
    <property type="entry name" value="NB-ARC"/>
</dbReference>
<dbReference type="InterPro" id="IPR032675">
    <property type="entry name" value="LRR_dom_sf"/>
</dbReference>
<reference evidence="7" key="1">
    <citation type="submission" date="2018-05" db="EMBL/GenBank/DDBJ databases">
        <title>Draft genome of Mucuna pruriens seed.</title>
        <authorList>
            <person name="Nnadi N.E."/>
            <person name="Vos R."/>
            <person name="Hasami M.H."/>
            <person name="Devisetty U.K."/>
            <person name="Aguiy J.C."/>
        </authorList>
    </citation>
    <scope>NUCLEOTIDE SEQUENCE [LARGE SCALE GENOMIC DNA]</scope>
    <source>
        <strain evidence="7">JCA_2017</strain>
    </source>
</reference>
<evidence type="ECO:0000256" key="1">
    <source>
        <dbReference type="ARBA" id="ARBA00022614"/>
    </source>
</evidence>
<dbReference type="InterPro" id="IPR042197">
    <property type="entry name" value="Apaf_helical"/>
</dbReference>
<dbReference type="PROSITE" id="PS50104">
    <property type="entry name" value="TIR"/>
    <property type="match status" value="1"/>
</dbReference>
<dbReference type="InterPro" id="IPR000157">
    <property type="entry name" value="TIR_dom"/>
</dbReference>
<dbReference type="SMART" id="SM00364">
    <property type="entry name" value="LRR_BAC"/>
    <property type="match status" value="6"/>
</dbReference>
<dbReference type="Pfam" id="PF23282">
    <property type="entry name" value="WHD_ROQ1"/>
    <property type="match status" value="1"/>
</dbReference>
<feature type="non-terminal residue" evidence="7">
    <location>
        <position position="1"/>
    </location>
</feature>
<evidence type="ECO:0000313" key="8">
    <source>
        <dbReference type="Proteomes" id="UP000257109"/>
    </source>
</evidence>
<gene>
    <name evidence="7" type="primary">N</name>
    <name evidence="7" type="ORF">CR513_04495</name>
</gene>
<name>A0A371I784_MUCPR</name>
<organism evidence="7 8">
    <name type="scientific">Mucuna pruriens</name>
    <name type="common">Velvet bean</name>
    <name type="synonym">Dolichos pruriens</name>
    <dbReference type="NCBI Taxonomy" id="157652"/>
    <lineage>
        <taxon>Eukaryota</taxon>
        <taxon>Viridiplantae</taxon>
        <taxon>Streptophyta</taxon>
        <taxon>Embryophyta</taxon>
        <taxon>Tracheophyta</taxon>
        <taxon>Spermatophyta</taxon>
        <taxon>Magnoliopsida</taxon>
        <taxon>eudicotyledons</taxon>
        <taxon>Gunneridae</taxon>
        <taxon>Pentapetalae</taxon>
        <taxon>rosids</taxon>
        <taxon>fabids</taxon>
        <taxon>Fabales</taxon>
        <taxon>Fabaceae</taxon>
        <taxon>Papilionoideae</taxon>
        <taxon>50 kb inversion clade</taxon>
        <taxon>NPAAA clade</taxon>
        <taxon>indigoferoid/millettioid clade</taxon>
        <taxon>Phaseoleae</taxon>
        <taxon>Mucuna</taxon>
    </lineage>
</organism>
<keyword evidence="5" id="KW-1133">Transmembrane helix</keyword>
<keyword evidence="2" id="KW-0677">Repeat</keyword>
<dbReference type="InterPro" id="IPR027417">
    <property type="entry name" value="P-loop_NTPase"/>
</dbReference>
<proteinExistence type="predicted"/>
<evidence type="ECO:0000259" key="6">
    <source>
        <dbReference type="PROSITE" id="PS50104"/>
    </source>
</evidence>
<dbReference type="Pfam" id="PF01582">
    <property type="entry name" value="TIR"/>
    <property type="match status" value="1"/>
</dbReference>
<dbReference type="Pfam" id="PF23286">
    <property type="entry name" value="LRR_13"/>
    <property type="match status" value="1"/>
</dbReference>
<evidence type="ECO:0000256" key="5">
    <source>
        <dbReference type="SAM" id="Phobius"/>
    </source>
</evidence>
<dbReference type="InterPro" id="IPR044974">
    <property type="entry name" value="Disease_R_plants"/>
</dbReference>
<dbReference type="OrthoDB" id="1397799at2759"/>
<dbReference type="PANTHER" id="PTHR11017:SF263">
    <property type="entry name" value="ADP-RIBOSYL CYCLASE_CYCLIC ADP-RIBOSE HYDROLASE"/>
    <property type="match status" value="1"/>
</dbReference>
<keyword evidence="1" id="KW-0433">Leucine-rich repeat</keyword>
<dbReference type="InterPro" id="IPR036390">
    <property type="entry name" value="WH_DNA-bd_sf"/>
</dbReference>